<dbReference type="KEGG" id="tad:TRIADDRAFT_53436"/>
<dbReference type="Proteomes" id="UP000009022">
    <property type="component" value="Unassembled WGS sequence"/>
</dbReference>
<sequence>MADIPARPDSGLGMDGDEPSLLDGCFVNTAGNQAVFPRPKKNRHKRVRFLQYTKPNGNIITDKKNYIPTGLVNEKPLKQEELHFLAKTGYYLSNQHQIDTNEEVIKTNPLVEAPFKQAQEKKLEPRIKNNLAPAEKLRQATAKKVVRVKDFILDVQQQQLLAKKQQRLQQREEEMFTIKGKFSPRHGVYNGYSPRQLHQFNETSTNHNEGQVVIKRPETQIPSNRPEKSQHNQWFSQSVKIITPQSPIGKFNQRQYDTASSPRYDNNTTTRPVTQFPTNRVKMQHQGNFLNQKDSYDHIRRPVTQLPTERLEKQQWEFRHLNQRPTSKNSSASGALKKGRLLPMELIRQPEGQPDITKCVGIVSRGRNLNLRNGMTNSADYTRPKHQPSLAIYNRLRIQQFDLLTDNSSNKE</sequence>
<dbReference type="EMBL" id="DS985242">
    <property type="protein sequence ID" value="EDV28143.1"/>
    <property type="molecule type" value="Genomic_DNA"/>
</dbReference>
<organism evidence="1 2">
    <name type="scientific">Trichoplax adhaerens</name>
    <name type="common">Trichoplax reptans</name>
    <dbReference type="NCBI Taxonomy" id="10228"/>
    <lineage>
        <taxon>Eukaryota</taxon>
        <taxon>Metazoa</taxon>
        <taxon>Placozoa</taxon>
        <taxon>Uniplacotomia</taxon>
        <taxon>Trichoplacea</taxon>
        <taxon>Trichoplacidae</taxon>
        <taxon>Trichoplax</taxon>
    </lineage>
</organism>
<dbReference type="CTD" id="6750639"/>
<dbReference type="HOGENOM" id="CLU_667875_0_0_1"/>
<gene>
    <name evidence="1" type="ORF">TRIADDRAFT_53436</name>
</gene>
<name>B3RP81_TRIAD</name>
<evidence type="ECO:0000313" key="1">
    <source>
        <dbReference type="EMBL" id="EDV28143.1"/>
    </source>
</evidence>
<reference evidence="1 2" key="1">
    <citation type="journal article" date="2008" name="Nature">
        <title>The Trichoplax genome and the nature of placozoans.</title>
        <authorList>
            <person name="Srivastava M."/>
            <person name="Begovic E."/>
            <person name="Chapman J."/>
            <person name="Putnam N.H."/>
            <person name="Hellsten U."/>
            <person name="Kawashima T."/>
            <person name="Kuo A."/>
            <person name="Mitros T."/>
            <person name="Salamov A."/>
            <person name="Carpenter M.L."/>
            <person name="Signorovitch A.Y."/>
            <person name="Moreno M.A."/>
            <person name="Kamm K."/>
            <person name="Grimwood J."/>
            <person name="Schmutz J."/>
            <person name="Shapiro H."/>
            <person name="Grigoriev I.V."/>
            <person name="Buss L.W."/>
            <person name="Schierwater B."/>
            <person name="Dellaporta S.L."/>
            <person name="Rokhsar D.S."/>
        </authorList>
    </citation>
    <scope>NUCLEOTIDE SEQUENCE [LARGE SCALE GENOMIC DNA]</scope>
    <source>
        <strain evidence="1 2">Grell-BS-1999</strain>
    </source>
</reference>
<evidence type="ECO:0000313" key="2">
    <source>
        <dbReference type="Proteomes" id="UP000009022"/>
    </source>
</evidence>
<dbReference type="GeneID" id="6750639"/>
<accession>B3RP81</accession>
<dbReference type="InParanoid" id="B3RP81"/>
<keyword evidence="2" id="KW-1185">Reference proteome</keyword>
<dbReference type="RefSeq" id="XP_002109977.1">
    <property type="nucleotide sequence ID" value="XM_002109941.1"/>
</dbReference>
<protein>
    <submittedName>
        <fullName evidence="1">Uncharacterized protein</fullName>
    </submittedName>
</protein>
<proteinExistence type="predicted"/>
<dbReference type="AlphaFoldDB" id="B3RP81"/>